<dbReference type="RefSeq" id="WP_061159817.1">
    <property type="nucleotide sequence ID" value="NZ_FCOI02000004.1"/>
</dbReference>
<gene>
    <name evidence="2" type="ORF">AWB76_01506</name>
</gene>
<keyword evidence="1" id="KW-0472">Membrane</keyword>
<organism evidence="2 3">
    <name type="scientific">Caballeronia temeraria</name>
    <dbReference type="NCBI Taxonomy" id="1777137"/>
    <lineage>
        <taxon>Bacteria</taxon>
        <taxon>Pseudomonadati</taxon>
        <taxon>Pseudomonadota</taxon>
        <taxon>Betaproteobacteria</taxon>
        <taxon>Burkholderiales</taxon>
        <taxon>Burkholderiaceae</taxon>
        <taxon>Caballeronia</taxon>
    </lineage>
</organism>
<feature type="transmembrane region" description="Helical" evidence="1">
    <location>
        <begin position="20"/>
        <end position="39"/>
    </location>
</feature>
<dbReference type="EMBL" id="FCOI02000004">
    <property type="protein sequence ID" value="SAK51121.1"/>
    <property type="molecule type" value="Genomic_DNA"/>
</dbReference>
<protein>
    <submittedName>
        <fullName evidence="2">Pilin</fullName>
    </submittedName>
</protein>
<reference evidence="3" key="1">
    <citation type="submission" date="2016-01" db="EMBL/GenBank/DDBJ databases">
        <authorList>
            <person name="Peeters Charlotte."/>
        </authorList>
    </citation>
    <scope>NUCLEOTIDE SEQUENCE [LARGE SCALE GENOMIC DNA]</scope>
</reference>
<keyword evidence="1" id="KW-0812">Transmembrane</keyword>
<dbReference type="AlphaFoldDB" id="A0A158A005"/>
<dbReference type="STRING" id="1777137.AWB76_01506"/>
<name>A0A158A005_9BURK</name>
<keyword evidence="1" id="KW-1133">Transmembrane helix</keyword>
<dbReference type="Pfam" id="PF04964">
    <property type="entry name" value="Flp_Fap"/>
    <property type="match status" value="1"/>
</dbReference>
<dbReference type="InterPro" id="IPR007047">
    <property type="entry name" value="Flp_Fap"/>
</dbReference>
<keyword evidence="3" id="KW-1185">Reference proteome</keyword>
<evidence type="ECO:0000313" key="2">
    <source>
        <dbReference type="EMBL" id="SAK51121.1"/>
    </source>
</evidence>
<evidence type="ECO:0000313" key="3">
    <source>
        <dbReference type="Proteomes" id="UP000054624"/>
    </source>
</evidence>
<dbReference type="Proteomes" id="UP000054624">
    <property type="component" value="Unassembled WGS sequence"/>
</dbReference>
<evidence type="ECO:0000256" key="1">
    <source>
        <dbReference type="SAM" id="Phobius"/>
    </source>
</evidence>
<dbReference type="OrthoDB" id="5325135at2"/>
<sequence>MKSRILQFIRDSRGITAIEYGLIAGVLALGIMTAVGDVATQLKSTFQAIQQGLAKTTT</sequence>
<accession>A0A158A005</accession>
<proteinExistence type="predicted"/>